<dbReference type="EMBL" id="VDCS01000010">
    <property type="protein sequence ID" value="TNJ43603.1"/>
    <property type="molecule type" value="Genomic_DNA"/>
</dbReference>
<keyword evidence="1" id="KW-0808">Transferase</keyword>
<proteinExistence type="predicted"/>
<sequence>MLPFKTAKKLPVFFYGNVKFTSLLGSVEIDAEIKPAMIGFGQPYEMTTRSMGIAEIFLEGKVRFNGNVCLGKDMFFYTAKNALLEIGHMSTIASSSKIICTNKIIIMEWVQIGSESQIIDTNFHSMKNTLTQEVYPKTGEIKLGSYNYMGNRVSIMQNTITPNYFTVASNSLCNKDYTTLGSNTMVGGYPAKLIKENISRDWEDECERLEQHLTVKL</sequence>
<keyword evidence="2" id="KW-1185">Reference proteome</keyword>
<reference evidence="1 2" key="1">
    <citation type="submission" date="2019-05" db="EMBL/GenBank/DDBJ databases">
        <title>Tamlana fucoidanivorans sp. nov., isolated from the surface of algae collected from Fujian province in China.</title>
        <authorList>
            <person name="Li J."/>
        </authorList>
    </citation>
    <scope>NUCLEOTIDE SEQUENCE [LARGE SCALE GENOMIC DNA]</scope>
    <source>
        <strain evidence="1 2">CW2-9</strain>
    </source>
</reference>
<dbReference type="SUPFAM" id="SSF51161">
    <property type="entry name" value="Trimeric LpxA-like enzymes"/>
    <property type="match status" value="1"/>
</dbReference>
<dbReference type="InterPro" id="IPR011004">
    <property type="entry name" value="Trimer_LpxA-like_sf"/>
</dbReference>
<organism evidence="1 2">
    <name type="scientific">Allotamlana fucoidanivorans</name>
    <dbReference type="NCBI Taxonomy" id="2583814"/>
    <lineage>
        <taxon>Bacteria</taxon>
        <taxon>Pseudomonadati</taxon>
        <taxon>Bacteroidota</taxon>
        <taxon>Flavobacteriia</taxon>
        <taxon>Flavobacteriales</taxon>
        <taxon>Flavobacteriaceae</taxon>
        <taxon>Allotamlana</taxon>
    </lineage>
</organism>
<name>A0A5C4SIN0_9FLAO</name>
<accession>A0A5C4SIN0</accession>
<dbReference type="Proteomes" id="UP000308713">
    <property type="component" value="Unassembled WGS sequence"/>
</dbReference>
<protein>
    <submittedName>
        <fullName evidence="1">Transferase</fullName>
    </submittedName>
</protein>
<dbReference type="OrthoDB" id="9814490at2"/>
<comment type="caution">
    <text evidence="1">The sequence shown here is derived from an EMBL/GenBank/DDBJ whole genome shotgun (WGS) entry which is preliminary data.</text>
</comment>
<gene>
    <name evidence="1" type="ORF">FGF67_11765</name>
</gene>
<dbReference type="AlphaFoldDB" id="A0A5C4SIN0"/>
<evidence type="ECO:0000313" key="1">
    <source>
        <dbReference type="EMBL" id="TNJ43603.1"/>
    </source>
</evidence>
<dbReference type="GO" id="GO:0016740">
    <property type="term" value="F:transferase activity"/>
    <property type="evidence" value="ECO:0007669"/>
    <property type="project" value="UniProtKB-KW"/>
</dbReference>
<dbReference type="Gene3D" id="2.160.10.10">
    <property type="entry name" value="Hexapeptide repeat proteins"/>
    <property type="match status" value="1"/>
</dbReference>
<evidence type="ECO:0000313" key="2">
    <source>
        <dbReference type="Proteomes" id="UP000308713"/>
    </source>
</evidence>